<evidence type="ECO:0000259" key="1">
    <source>
        <dbReference type="Pfam" id="PF12937"/>
    </source>
</evidence>
<dbReference type="GeneID" id="9678943"/>
<sequence length="369" mass="41418">MNGIVPVLQADLLSLQSIAHDTQEVLSEILRKVDTISLKACRLVCKYWNCTASELLFRQIVIGEEGSQHFMELFSHKRLCGCVRAITFEQSDPLVTATDLLQLDFALTDLNEERRQMDPELGKSMPQEQFRGLPKVGLVCQGDDGKFSSILECVNDPKAPPILSALREIRLITDEAPDFPMTAFHNLTKINIDIETIKLPSELKWWALTDVSLRGSIDIDNLEAFLKYHHCVEKLRIVAVLRLGLVEISRSQIHTRLRVGLGSIIGMKAIDSAMKHAQKRPGVLERDLLGRIRGGLAKRPDSSVIEQAHQAIVATYAGHLESERERFVTNINEMRESLGGRARPEINVSMEYVKEDKLAIQGGMLEKFG</sequence>
<keyword evidence="3" id="KW-1185">Reference proteome</keyword>
<dbReference type="Proteomes" id="UP000005206">
    <property type="component" value="Chromosome 14"/>
</dbReference>
<dbReference type="RefSeq" id="XP_003040549.1">
    <property type="nucleotide sequence ID" value="XM_003040503.1"/>
</dbReference>
<gene>
    <name evidence="2" type="ORF">NECHADRAFT_88422</name>
</gene>
<dbReference type="EMBL" id="GG698951">
    <property type="protein sequence ID" value="EEU34836.1"/>
    <property type="molecule type" value="Genomic_DNA"/>
</dbReference>
<accession>C7ZMD6</accession>
<dbReference type="KEGG" id="nhe:NECHADRAFT_88422"/>
<evidence type="ECO:0000313" key="3">
    <source>
        <dbReference type="Proteomes" id="UP000005206"/>
    </source>
</evidence>
<evidence type="ECO:0000313" key="2">
    <source>
        <dbReference type="EMBL" id="EEU34836.1"/>
    </source>
</evidence>
<proteinExistence type="predicted"/>
<dbReference type="VEuPathDB" id="FungiDB:NECHADRAFT_88422"/>
<dbReference type="SUPFAM" id="SSF81383">
    <property type="entry name" value="F-box domain"/>
    <property type="match status" value="1"/>
</dbReference>
<dbReference type="HOGENOM" id="CLU_750263_0_0_1"/>
<dbReference type="CDD" id="cd09917">
    <property type="entry name" value="F-box_SF"/>
    <property type="match status" value="1"/>
</dbReference>
<dbReference type="InterPro" id="IPR001810">
    <property type="entry name" value="F-box_dom"/>
</dbReference>
<name>C7ZMD6_FUSV7</name>
<dbReference type="InterPro" id="IPR036047">
    <property type="entry name" value="F-box-like_dom_sf"/>
</dbReference>
<feature type="domain" description="F-box" evidence="1">
    <location>
        <begin position="24"/>
        <end position="61"/>
    </location>
</feature>
<dbReference type="Pfam" id="PF12937">
    <property type="entry name" value="F-box-like"/>
    <property type="match status" value="1"/>
</dbReference>
<dbReference type="InParanoid" id="C7ZMD6"/>
<organism evidence="2 3">
    <name type="scientific">Fusarium vanettenii (strain ATCC MYA-4622 / CBS 123669 / FGSC 9596 / NRRL 45880 / 77-13-4)</name>
    <name type="common">Fusarium solani subsp. pisi</name>
    <dbReference type="NCBI Taxonomy" id="660122"/>
    <lineage>
        <taxon>Eukaryota</taxon>
        <taxon>Fungi</taxon>
        <taxon>Dikarya</taxon>
        <taxon>Ascomycota</taxon>
        <taxon>Pezizomycotina</taxon>
        <taxon>Sordariomycetes</taxon>
        <taxon>Hypocreomycetidae</taxon>
        <taxon>Hypocreales</taxon>
        <taxon>Nectriaceae</taxon>
        <taxon>Fusarium</taxon>
        <taxon>Fusarium solani species complex</taxon>
        <taxon>Fusarium vanettenii</taxon>
    </lineage>
</organism>
<protein>
    <recommendedName>
        <fullName evidence="1">F-box domain-containing protein</fullName>
    </recommendedName>
</protein>
<reference evidence="2 3" key="1">
    <citation type="journal article" date="2009" name="PLoS Genet.">
        <title>The genome of Nectria haematococca: contribution of supernumerary chromosomes to gene expansion.</title>
        <authorList>
            <person name="Coleman J.J."/>
            <person name="Rounsley S.D."/>
            <person name="Rodriguez-Carres M."/>
            <person name="Kuo A."/>
            <person name="Wasmann C.C."/>
            <person name="Grimwood J."/>
            <person name="Schmutz J."/>
            <person name="Taga M."/>
            <person name="White G.J."/>
            <person name="Zhou S."/>
            <person name="Schwartz D.C."/>
            <person name="Freitag M."/>
            <person name="Ma L.J."/>
            <person name="Danchin E.G."/>
            <person name="Henrissat B."/>
            <person name="Coutinho P.M."/>
            <person name="Nelson D.R."/>
            <person name="Straney D."/>
            <person name="Napoli C.A."/>
            <person name="Barker B.M."/>
            <person name="Gribskov M."/>
            <person name="Rep M."/>
            <person name="Kroken S."/>
            <person name="Molnar I."/>
            <person name="Rensing C."/>
            <person name="Kennell J.C."/>
            <person name="Zamora J."/>
            <person name="Farman M.L."/>
            <person name="Selker E.U."/>
            <person name="Salamov A."/>
            <person name="Shapiro H."/>
            <person name="Pangilinan J."/>
            <person name="Lindquist E."/>
            <person name="Lamers C."/>
            <person name="Grigoriev I.V."/>
            <person name="Geiser D.M."/>
            <person name="Covert S.F."/>
            <person name="Temporini E."/>
            <person name="Vanetten H.D."/>
        </authorList>
    </citation>
    <scope>NUCLEOTIDE SEQUENCE [LARGE SCALE GENOMIC DNA]</scope>
    <source>
        <strain evidence="3">ATCC MYA-4622 / CBS 123669 / FGSC 9596 / NRRL 45880 / 77-13-4</strain>
    </source>
</reference>
<dbReference type="OrthoDB" id="2786563at2759"/>
<dbReference type="AlphaFoldDB" id="C7ZMD6"/>